<dbReference type="AlphaFoldDB" id="A0A928UWZ6"/>
<feature type="domain" description="Carbohydrate kinase PfkB" evidence="4">
    <location>
        <begin position="25"/>
        <end position="295"/>
    </location>
</feature>
<organism evidence="5 6">
    <name type="scientific">Sphingobacterium hungaricum</name>
    <dbReference type="NCBI Taxonomy" id="2082723"/>
    <lineage>
        <taxon>Bacteria</taxon>
        <taxon>Pseudomonadati</taxon>
        <taxon>Bacteroidota</taxon>
        <taxon>Sphingobacteriia</taxon>
        <taxon>Sphingobacteriales</taxon>
        <taxon>Sphingobacteriaceae</taxon>
        <taxon>Sphingobacterium</taxon>
    </lineage>
</organism>
<evidence type="ECO:0000256" key="3">
    <source>
        <dbReference type="ARBA" id="ARBA00022777"/>
    </source>
</evidence>
<dbReference type="InterPro" id="IPR029056">
    <property type="entry name" value="Ribokinase-like"/>
</dbReference>
<comment type="similarity">
    <text evidence="1">Belongs to the carbohydrate kinase PfkB family.</text>
</comment>
<comment type="caution">
    <text evidence="5">The sequence shown here is derived from an EMBL/GenBank/DDBJ whole genome shotgun (WGS) entry which is preliminary data.</text>
</comment>
<name>A0A928UWZ6_9SPHI</name>
<protein>
    <submittedName>
        <fullName evidence="5">Carbohydrate kinase</fullName>
    </submittedName>
</protein>
<dbReference type="PROSITE" id="PS00584">
    <property type="entry name" value="PFKB_KINASES_2"/>
    <property type="match status" value="1"/>
</dbReference>
<dbReference type="PANTHER" id="PTHR43085:SF57">
    <property type="entry name" value="CARBOHYDRATE KINASE PFKB DOMAIN-CONTAINING PROTEIN"/>
    <property type="match status" value="1"/>
</dbReference>
<gene>
    <name evidence="5" type="ORF">C4F49_05010</name>
</gene>
<dbReference type="GO" id="GO:0016301">
    <property type="term" value="F:kinase activity"/>
    <property type="evidence" value="ECO:0007669"/>
    <property type="project" value="UniProtKB-KW"/>
</dbReference>
<keyword evidence="2" id="KW-0808">Transferase</keyword>
<evidence type="ECO:0000259" key="4">
    <source>
        <dbReference type="Pfam" id="PF00294"/>
    </source>
</evidence>
<dbReference type="Gene3D" id="3.40.1190.20">
    <property type="match status" value="1"/>
</dbReference>
<accession>A0A928UWZ6</accession>
<dbReference type="RefSeq" id="WP_196935702.1">
    <property type="nucleotide sequence ID" value="NZ_MU158698.1"/>
</dbReference>
<evidence type="ECO:0000313" key="6">
    <source>
        <dbReference type="Proteomes" id="UP000616201"/>
    </source>
</evidence>
<reference evidence="5" key="1">
    <citation type="submission" date="2018-02" db="EMBL/GenBank/DDBJ databases">
        <authorList>
            <person name="Vasarhelyi B.M."/>
            <person name="Deshmukh S."/>
            <person name="Balint B."/>
            <person name="Kukolya J."/>
        </authorList>
    </citation>
    <scope>NUCLEOTIDE SEQUENCE</scope>
    <source>
        <strain evidence="5">KB22</strain>
    </source>
</reference>
<sequence>MKTEKLDLKGICFGEILWDNLPTGRKLGGAPLNVAYHLNKLGIHTEMLTRIGNDQDGDDLVAICEELEVPVRLFQRDATQPTSTVEVSLDEKGDVRYEIVFPVAWDYIASGEKELDAVQHADFFVFGSLSTRNDESYETLKSLLAVANFKIFDVNLRAPFYSKERIFELLNYADFVKMNEEELGFIADWLVLPTTLTDHQKVEQIMHAFEVKEIIVTYGANGAIFHSQIGKFSFQFPAFKVQVKDTIGSGDSFLAAFISQRCCQDKVTNPEEMLEFATTLSAFVTQSSGACPSYEASTINHFHWKYFLDKGLMPSN</sequence>
<dbReference type="Pfam" id="PF00294">
    <property type="entry name" value="PfkB"/>
    <property type="match status" value="1"/>
</dbReference>
<proteinExistence type="inferred from homology"/>
<dbReference type="PROSITE" id="PS00583">
    <property type="entry name" value="PFKB_KINASES_1"/>
    <property type="match status" value="1"/>
</dbReference>
<dbReference type="InterPro" id="IPR011611">
    <property type="entry name" value="PfkB_dom"/>
</dbReference>
<keyword evidence="3 5" id="KW-0418">Kinase</keyword>
<dbReference type="PANTHER" id="PTHR43085">
    <property type="entry name" value="HEXOKINASE FAMILY MEMBER"/>
    <property type="match status" value="1"/>
</dbReference>
<evidence type="ECO:0000256" key="2">
    <source>
        <dbReference type="ARBA" id="ARBA00022679"/>
    </source>
</evidence>
<dbReference type="InterPro" id="IPR002173">
    <property type="entry name" value="Carboh/pur_kinase_PfkB_CS"/>
</dbReference>
<dbReference type="CDD" id="cd01167">
    <property type="entry name" value="bac_FRK"/>
    <property type="match status" value="1"/>
</dbReference>
<dbReference type="SUPFAM" id="SSF53613">
    <property type="entry name" value="Ribokinase-like"/>
    <property type="match status" value="1"/>
</dbReference>
<dbReference type="InterPro" id="IPR050306">
    <property type="entry name" value="PfkB_Carbo_kinase"/>
</dbReference>
<dbReference type="EMBL" id="PRDK01000003">
    <property type="protein sequence ID" value="MBE8713031.1"/>
    <property type="molecule type" value="Genomic_DNA"/>
</dbReference>
<evidence type="ECO:0000256" key="1">
    <source>
        <dbReference type="ARBA" id="ARBA00010688"/>
    </source>
</evidence>
<keyword evidence="6" id="KW-1185">Reference proteome</keyword>
<evidence type="ECO:0000313" key="5">
    <source>
        <dbReference type="EMBL" id="MBE8713031.1"/>
    </source>
</evidence>
<dbReference type="Proteomes" id="UP000616201">
    <property type="component" value="Unassembled WGS sequence"/>
</dbReference>